<dbReference type="RefSeq" id="WP_252443845.1">
    <property type="nucleotide sequence ID" value="NZ_JAMWYK010000007.1"/>
</dbReference>
<keyword evidence="1" id="KW-1133">Transmembrane helix</keyword>
<evidence type="ECO:0000313" key="3">
    <source>
        <dbReference type="Proteomes" id="UP001523234"/>
    </source>
</evidence>
<keyword evidence="1" id="KW-0812">Transmembrane</keyword>
<evidence type="ECO:0000256" key="1">
    <source>
        <dbReference type="SAM" id="Phobius"/>
    </source>
</evidence>
<gene>
    <name evidence="2" type="ORF">NFX39_05670</name>
</gene>
<dbReference type="EMBL" id="JAMWYK010000007">
    <property type="protein sequence ID" value="MCO0832566.1"/>
    <property type="molecule type" value="Genomic_DNA"/>
</dbReference>
<organism evidence="2 3">
    <name type="scientific">Fructobacillus apis</name>
    <dbReference type="NCBI Taxonomy" id="2935017"/>
    <lineage>
        <taxon>Bacteria</taxon>
        <taxon>Bacillati</taxon>
        <taxon>Bacillota</taxon>
        <taxon>Bacilli</taxon>
        <taxon>Lactobacillales</taxon>
        <taxon>Lactobacillaceae</taxon>
        <taxon>Fructobacillus</taxon>
    </lineage>
</organism>
<sequence>MAVLFPYLKAAAYIATIAGAIAAYVAVATYLENRRIRKEEIEKEKVKASVNVLGNFSMNVLPMIEHFEDNWFQCFEKILRDTGHNESLHHQNIKTLSVENQRSLIIFAKNETGASEIFNQLDQICIYINHHLVKEDLIHDIMYKPTIIFMQQNEDVFLWQYHHRHQFTNLCRVLKEWHYPIEIN</sequence>
<keyword evidence="3" id="KW-1185">Reference proteome</keyword>
<protein>
    <submittedName>
        <fullName evidence="2">Uncharacterized protein</fullName>
    </submittedName>
</protein>
<keyword evidence="1" id="KW-0472">Membrane</keyword>
<evidence type="ECO:0000313" key="2">
    <source>
        <dbReference type="EMBL" id="MCO0832566.1"/>
    </source>
</evidence>
<feature type="transmembrane region" description="Helical" evidence="1">
    <location>
        <begin position="12"/>
        <end position="31"/>
    </location>
</feature>
<name>A0ABT0ZRE5_9LACO</name>
<reference evidence="2 3" key="1">
    <citation type="submission" date="2022-06" db="EMBL/GenBank/DDBJ databases">
        <title>Fructobacillus taiwanensis sp. nov., isolated from the honeybee.</title>
        <authorList>
            <person name="Chen Y.-S."/>
            <person name="Wang L.-T."/>
            <person name="Lee Y.-S."/>
            <person name="Chang Y.-C."/>
            <person name="Wu H.-C."/>
            <person name="Liao C.-Y."/>
            <person name="Chen W.-H."/>
            <person name="Deng J.-N."/>
            <person name="Wang Y.-H."/>
        </authorList>
    </citation>
    <scope>NUCLEOTIDE SEQUENCE [LARGE SCALE GENOMIC DNA]</scope>
    <source>
        <strain evidence="2 3">W13</strain>
    </source>
</reference>
<comment type="caution">
    <text evidence="2">The sequence shown here is derived from an EMBL/GenBank/DDBJ whole genome shotgun (WGS) entry which is preliminary data.</text>
</comment>
<accession>A0ABT0ZRE5</accession>
<proteinExistence type="predicted"/>
<dbReference type="Proteomes" id="UP001523234">
    <property type="component" value="Unassembled WGS sequence"/>
</dbReference>